<feature type="domain" description="Flagellar protein FlgJ N-terminal" evidence="1">
    <location>
        <begin position="46"/>
        <end position="93"/>
    </location>
</feature>
<evidence type="ECO:0000313" key="2">
    <source>
        <dbReference type="EMBL" id="NVO22097.1"/>
    </source>
</evidence>
<dbReference type="AlphaFoldDB" id="A0A850PXZ5"/>
<protein>
    <submittedName>
        <fullName evidence="2">Flagellar biosynthesis protein FlgJ</fullName>
    </submittedName>
</protein>
<keyword evidence="2" id="KW-0282">Flagellum</keyword>
<gene>
    <name evidence="3" type="ORF">HJ526_02675</name>
    <name evidence="2" type="ORF">HJ536_01895</name>
</gene>
<keyword evidence="4" id="KW-1185">Reference proteome</keyword>
<reference evidence="4 5" key="1">
    <citation type="submission" date="2020-04" db="EMBL/GenBank/DDBJ databases">
        <title>Donghicola sp., a member of the Rhodobacteraceae family isolated from mangrove forest in Thailand.</title>
        <authorList>
            <person name="Charoenyingcharoen P."/>
            <person name="Yukphan P."/>
        </authorList>
    </citation>
    <scope>NUCLEOTIDE SEQUENCE [LARGE SCALE GENOMIC DNA]</scope>
    <source>
        <strain evidence="2 5">B5-SW-15</strain>
        <strain evidence="3 4">C2-DW-16</strain>
    </source>
</reference>
<dbReference type="EMBL" id="JABCJD010000001">
    <property type="protein sequence ID" value="NVO26312.1"/>
    <property type="molecule type" value="Genomic_DNA"/>
</dbReference>
<dbReference type="Proteomes" id="UP000592216">
    <property type="component" value="Unassembled WGS sequence"/>
</dbReference>
<evidence type="ECO:0000259" key="1">
    <source>
        <dbReference type="Pfam" id="PF10135"/>
    </source>
</evidence>
<dbReference type="InterPro" id="IPR019301">
    <property type="entry name" value="Flagellar_prot_FlgJ_N"/>
</dbReference>
<name>A0A850PXZ5_9RHOB</name>
<sequence length="104" mass="11045">MIEASKTADLRMYSSTTGKTSSAYKHQQLKEATQAFEGLFLQQVMKTARETKLGEDLLGGSGVDTMQSMLDEKMSQIGAGGSGLGIGAALYKQFAQFVPGGDKS</sequence>
<dbReference type="Proteomes" id="UP000523601">
    <property type="component" value="Unassembled WGS sequence"/>
</dbReference>
<keyword evidence="2" id="KW-0966">Cell projection</keyword>
<dbReference type="EMBL" id="JABCJE010000001">
    <property type="protein sequence ID" value="NVO22097.1"/>
    <property type="molecule type" value="Genomic_DNA"/>
</dbReference>
<keyword evidence="2" id="KW-0969">Cilium</keyword>
<comment type="caution">
    <text evidence="2">The sequence shown here is derived from an EMBL/GenBank/DDBJ whole genome shotgun (WGS) entry which is preliminary data.</text>
</comment>
<evidence type="ECO:0000313" key="5">
    <source>
        <dbReference type="Proteomes" id="UP000592216"/>
    </source>
</evidence>
<dbReference type="Pfam" id="PF10135">
    <property type="entry name" value="Rod-binding"/>
    <property type="match status" value="1"/>
</dbReference>
<organism evidence="2 5">
    <name type="scientific">Donghicola mangrovi</name>
    <dbReference type="NCBI Taxonomy" id="2729614"/>
    <lineage>
        <taxon>Bacteria</taxon>
        <taxon>Pseudomonadati</taxon>
        <taxon>Pseudomonadota</taxon>
        <taxon>Alphaproteobacteria</taxon>
        <taxon>Rhodobacterales</taxon>
        <taxon>Roseobacteraceae</taxon>
        <taxon>Donghicola</taxon>
    </lineage>
</organism>
<dbReference type="RefSeq" id="WP_176852706.1">
    <property type="nucleotide sequence ID" value="NZ_JABCJD010000001.1"/>
</dbReference>
<proteinExistence type="predicted"/>
<accession>A0A850PXZ5</accession>
<evidence type="ECO:0000313" key="4">
    <source>
        <dbReference type="Proteomes" id="UP000523601"/>
    </source>
</evidence>
<evidence type="ECO:0000313" key="3">
    <source>
        <dbReference type="EMBL" id="NVO26312.1"/>
    </source>
</evidence>